<organism evidence="7 8">
    <name type="scientific">Nakamurella endophytica</name>
    <dbReference type="NCBI Taxonomy" id="1748367"/>
    <lineage>
        <taxon>Bacteria</taxon>
        <taxon>Bacillati</taxon>
        <taxon>Actinomycetota</taxon>
        <taxon>Actinomycetes</taxon>
        <taxon>Nakamurellales</taxon>
        <taxon>Nakamurellaceae</taxon>
        <taxon>Nakamurella</taxon>
    </lineage>
</organism>
<dbReference type="InterPro" id="IPR036318">
    <property type="entry name" value="FAD-bd_PCMH-like_sf"/>
</dbReference>
<dbReference type="InterPro" id="IPR006094">
    <property type="entry name" value="Oxid_FAD_bind_N"/>
</dbReference>
<proteinExistence type="inferred from homology"/>
<dbReference type="RefSeq" id="WP_188942973.1">
    <property type="nucleotide sequence ID" value="NZ_BMNA01000006.1"/>
</dbReference>
<dbReference type="PANTHER" id="PTHR42934:SF2">
    <property type="entry name" value="GLYCOLATE OXIDASE SUBUNIT GLCD"/>
    <property type="match status" value="1"/>
</dbReference>
<dbReference type="Gene3D" id="1.10.45.10">
    <property type="entry name" value="Vanillyl-alcohol Oxidase, Chain A, domain 4"/>
    <property type="match status" value="1"/>
</dbReference>
<dbReference type="SUPFAM" id="SSF56176">
    <property type="entry name" value="FAD-binding/transporter-associated domain-like"/>
    <property type="match status" value="1"/>
</dbReference>
<dbReference type="GO" id="GO:0071949">
    <property type="term" value="F:FAD binding"/>
    <property type="evidence" value="ECO:0007669"/>
    <property type="project" value="InterPro"/>
</dbReference>
<dbReference type="InterPro" id="IPR016169">
    <property type="entry name" value="FAD-bd_PCMH_sub2"/>
</dbReference>
<dbReference type="GO" id="GO:0016491">
    <property type="term" value="F:oxidoreductase activity"/>
    <property type="evidence" value="ECO:0007669"/>
    <property type="project" value="UniProtKB-KW"/>
</dbReference>
<dbReference type="AlphaFoldDB" id="A0A917T444"/>
<dbReference type="InterPro" id="IPR016166">
    <property type="entry name" value="FAD-bd_PCMH"/>
</dbReference>
<dbReference type="InterPro" id="IPR016171">
    <property type="entry name" value="Vanillyl_alc_oxidase_C-sub2"/>
</dbReference>
<dbReference type="Pfam" id="PF02913">
    <property type="entry name" value="FAD-oxidase_C"/>
    <property type="match status" value="1"/>
</dbReference>
<evidence type="ECO:0000256" key="2">
    <source>
        <dbReference type="ARBA" id="ARBA00008000"/>
    </source>
</evidence>
<comment type="caution">
    <text evidence="7">The sequence shown here is derived from an EMBL/GenBank/DDBJ whole genome shotgun (WGS) entry which is preliminary data.</text>
</comment>
<reference evidence="7" key="2">
    <citation type="submission" date="2020-09" db="EMBL/GenBank/DDBJ databases">
        <authorList>
            <person name="Sun Q."/>
            <person name="Zhou Y."/>
        </authorList>
    </citation>
    <scope>NUCLEOTIDE SEQUENCE</scope>
    <source>
        <strain evidence="7">CGMCC 4.7308</strain>
    </source>
</reference>
<dbReference type="SUPFAM" id="SSF55103">
    <property type="entry name" value="FAD-linked oxidases, C-terminal domain"/>
    <property type="match status" value="1"/>
</dbReference>
<evidence type="ECO:0000313" key="7">
    <source>
        <dbReference type="EMBL" id="GGM08458.1"/>
    </source>
</evidence>
<accession>A0A917T444</accession>
<dbReference type="InterPro" id="IPR004113">
    <property type="entry name" value="FAD-bd_oxidored_4_C"/>
</dbReference>
<name>A0A917T444_9ACTN</name>
<keyword evidence="4" id="KW-0274">FAD</keyword>
<keyword evidence="3" id="KW-0285">Flavoprotein</keyword>
<dbReference type="InterPro" id="IPR016164">
    <property type="entry name" value="FAD-linked_Oxase-like_C"/>
</dbReference>
<dbReference type="FunFam" id="3.30.70.2740:FF:000001">
    <property type="entry name" value="D-lactate dehydrogenase mitochondrial"/>
    <property type="match status" value="1"/>
</dbReference>
<sequence>MAAPVLRPPSTPAGADLPATLRSVLRPDQVLTDPDVTRGYARDMVPTAPSGLPLAVVFPESTADVVAVVRRCAAAGVPIVPRGAGSGLTGAANAVDGAVSLVMTRMNRILEIDEGNRLAVVQPGVVNRALRTAVEARGLFYAPDPSSYDWCTVGGNLSTNAGGLCCVKYGVTTDAVLGLEVVLASGEVLRTGRRTVKGVAGYDLTRLLVGSEGTLAVITEATVQLRPLPAAPCTLVAAFDSAEAAGAAVSGAIRAGLVPSLLEIMDATSIRAVERHTGVELLGPGADTPAALLLGQSDAGGAVGLSEMERLEQVCQDSGATFSYVTADLAEGRMLLQARRDVLTALETVGTWLTDDVCVPRTRIAELIADCERIAAREGVTIAVVGHAGDGNMHPTVVYDAADAEQAAAAERAFGAMLDAGRALGGTVTGEHGVGRIKQPYLAAEIGPVGLAVHRAVKRALDPDGLFNPGSMFSLVD</sequence>
<evidence type="ECO:0000259" key="6">
    <source>
        <dbReference type="PROSITE" id="PS51387"/>
    </source>
</evidence>
<keyword evidence="8" id="KW-1185">Reference proteome</keyword>
<dbReference type="Gene3D" id="3.30.70.2740">
    <property type="match status" value="1"/>
</dbReference>
<comment type="cofactor">
    <cofactor evidence="1">
        <name>FAD</name>
        <dbReference type="ChEBI" id="CHEBI:57692"/>
    </cofactor>
</comment>
<dbReference type="PROSITE" id="PS51387">
    <property type="entry name" value="FAD_PCMH"/>
    <property type="match status" value="1"/>
</dbReference>
<gene>
    <name evidence="7" type="primary">dld</name>
    <name evidence="7" type="ORF">GCM10011594_30480</name>
</gene>
<evidence type="ECO:0000256" key="1">
    <source>
        <dbReference type="ARBA" id="ARBA00001974"/>
    </source>
</evidence>
<evidence type="ECO:0000256" key="4">
    <source>
        <dbReference type="ARBA" id="ARBA00022827"/>
    </source>
</evidence>
<dbReference type="Pfam" id="PF01565">
    <property type="entry name" value="FAD_binding_4"/>
    <property type="match status" value="1"/>
</dbReference>
<protein>
    <submittedName>
        <fullName evidence="7">Glycolate oxidase</fullName>
    </submittedName>
</protein>
<dbReference type="PANTHER" id="PTHR42934">
    <property type="entry name" value="GLYCOLATE OXIDASE SUBUNIT GLCD"/>
    <property type="match status" value="1"/>
</dbReference>
<dbReference type="InterPro" id="IPR051914">
    <property type="entry name" value="FAD-linked_OxidoTrans_Type4"/>
</dbReference>
<feature type="domain" description="FAD-binding PCMH-type" evidence="6">
    <location>
        <begin position="49"/>
        <end position="228"/>
    </location>
</feature>
<keyword evidence="5" id="KW-0560">Oxidoreductase</keyword>
<comment type="similarity">
    <text evidence="2">Belongs to the FAD-binding oxidoreductase/transferase type 4 family.</text>
</comment>
<evidence type="ECO:0000256" key="5">
    <source>
        <dbReference type="ARBA" id="ARBA00023002"/>
    </source>
</evidence>
<dbReference type="Gene3D" id="3.30.465.10">
    <property type="match status" value="1"/>
</dbReference>
<evidence type="ECO:0000313" key="8">
    <source>
        <dbReference type="Proteomes" id="UP000655208"/>
    </source>
</evidence>
<evidence type="ECO:0000256" key="3">
    <source>
        <dbReference type="ARBA" id="ARBA00022630"/>
    </source>
</evidence>
<reference evidence="7" key="1">
    <citation type="journal article" date="2014" name="Int. J. Syst. Evol. Microbiol.">
        <title>Complete genome sequence of Corynebacterium casei LMG S-19264T (=DSM 44701T), isolated from a smear-ripened cheese.</title>
        <authorList>
            <consortium name="US DOE Joint Genome Institute (JGI-PGF)"/>
            <person name="Walter F."/>
            <person name="Albersmeier A."/>
            <person name="Kalinowski J."/>
            <person name="Ruckert C."/>
        </authorList>
    </citation>
    <scope>NUCLEOTIDE SEQUENCE</scope>
    <source>
        <strain evidence="7">CGMCC 4.7308</strain>
    </source>
</reference>
<dbReference type="Proteomes" id="UP000655208">
    <property type="component" value="Unassembled WGS sequence"/>
</dbReference>
<dbReference type="EMBL" id="BMNA01000006">
    <property type="protein sequence ID" value="GGM08458.1"/>
    <property type="molecule type" value="Genomic_DNA"/>
</dbReference>